<dbReference type="RefSeq" id="WP_165327048.1">
    <property type="nucleotide sequence ID" value="NZ_CP049109.1"/>
</dbReference>
<dbReference type="AlphaFoldDB" id="A0A6G6Y516"/>
<keyword evidence="7" id="KW-1185">Reference proteome</keyword>
<dbReference type="Proteomes" id="UP000501568">
    <property type="component" value="Chromosome"/>
</dbReference>
<dbReference type="Pfam" id="PF01258">
    <property type="entry name" value="zf-dskA_traR"/>
    <property type="match status" value="1"/>
</dbReference>
<proteinExistence type="predicted"/>
<keyword evidence="2" id="KW-0863">Zinc-finger</keyword>
<dbReference type="SUPFAM" id="SSF57716">
    <property type="entry name" value="Glucocorticoid receptor-like (DNA-binding domain)"/>
    <property type="match status" value="1"/>
</dbReference>
<evidence type="ECO:0000259" key="5">
    <source>
        <dbReference type="Pfam" id="PF01258"/>
    </source>
</evidence>
<dbReference type="Gene3D" id="1.20.120.910">
    <property type="entry name" value="DksA, coiled-coil domain"/>
    <property type="match status" value="1"/>
</dbReference>
<dbReference type="PROSITE" id="PS51128">
    <property type="entry name" value="ZF_DKSA_2"/>
    <property type="match status" value="1"/>
</dbReference>
<gene>
    <name evidence="6" type="ORF">G5C33_09805</name>
</gene>
<name>A0A6G6Y516_9SPHN</name>
<evidence type="ECO:0000256" key="3">
    <source>
        <dbReference type="ARBA" id="ARBA00022833"/>
    </source>
</evidence>
<accession>A0A6G6Y516</accession>
<feature type="zinc finger region" description="dksA C4-type" evidence="4">
    <location>
        <begin position="60"/>
        <end position="84"/>
    </location>
</feature>
<sequence>MSEGDRAPVPLDQESVGRLSRMDAMQVQAMALAADRRRQAERARIDAALARIEEDEFGWCVECGDAIAPARLAHDPAVSHCINCAK</sequence>
<dbReference type="InterPro" id="IPR000962">
    <property type="entry name" value="Znf_DskA_TraR"/>
</dbReference>
<evidence type="ECO:0000256" key="2">
    <source>
        <dbReference type="ARBA" id="ARBA00022771"/>
    </source>
</evidence>
<feature type="domain" description="Zinc finger DksA/TraR C4-type" evidence="5">
    <location>
        <begin position="57"/>
        <end position="85"/>
    </location>
</feature>
<evidence type="ECO:0000256" key="1">
    <source>
        <dbReference type="ARBA" id="ARBA00022723"/>
    </source>
</evidence>
<evidence type="ECO:0000256" key="4">
    <source>
        <dbReference type="PROSITE-ProRule" id="PRU00510"/>
    </source>
</evidence>
<dbReference type="KEGG" id="spzr:G5C33_09805"/>
<keyword evidence="3" id="KW-0862">Zinc</keyword>
<dbReference type="EMBL" id="CP049109">
    <property type="protein sequence ID" value="QIG80044.1"/>
    <property type="molecule type" value="Genomic_DNA"/>
</dbReference>
<evidence type="ECO:0000313" key="7">
    <source>
        <dbReference type="Proteomes" id="UP000501568"/>
    </source>
</evidence>
<evidence type="ECO:0000313" key="6">
    <source>
        <dbReference type="EMBL" id="QIG80044.1"/>
    </source>
</evidence>
<reference evidence="6 7" key="1">
    <citation type="submission" date="2020-02" db="EMBL/GenBank/DDBJ databases">
        <authorList>
            <person name="Zheng R.K."/>
            <person name="Sun C.M."/>
        </authorList>
    </citation>
    <scope>NUCLEOTIDE SEQUENCE [LARGE SCALE GENOMIC DNA]</scope>
    <source>
        <strain evidence="7">zrk23</strain>
    </source>
</reference>
<organism evidence="6 7">
    <name type="scientific">Stakelama tenebrarum</name>
    <dbReference type="NCBI Taxonomy" id="2711215"/>
    <lineage>
        <taxon>Bacteria</taxon>
        <taxon>Pseudomonadati</taxon>
        <taxon>Pseudomonadota</taxon>
        <taxon>Alphaproteobacteria</taxon>
        <taxon>Sphingomonadales</taxon>
        <taxon>Sphingomonadaceae</taxon>
        <taxon>Stakelama</taxon>
    </lineage>
</organism>
<protein>
    <submittedName>
        <fullName evidence="6">TraR/DksA family transcriptional regulator</fullName>
    </submittedName>
</protein>
<keyword evidence="1" id="KW-0479">Metal-binding</keyword>
<dbReference type="GO" id="GO:0008270">
    <property type="term" value="F:zinc ion binding"/>
    <property type="evidence" value="ECO:0007669"/>
    <property type="project" value="UniProtKB-KW"/>
</dbReference>